<dbReference type="InterPro" id="IPR037523">
    <property type="entry name" value="VOC_core"/>
</dbReference>
<accession>A0ABS6GN70</accession>
<dbReference type="PROSITE" id="PS51819">
    <property type="entry name" value="VOC"/>
    <property type="match status" value="1"/>
</dbReference>
<dbReference type="EMBL" id="JAHLZF010000006">
    <property type="protein sequence ID" value="MBU6080533.1"/>
    <property type="molecule type" value="Genomic_DNA"/>
</dbReference>
<dbReference type="Pfam" id="PF00903">
    <property type="entry name" value="Glyoxalase"/>
    <property type="match status" value="1"/>
</dbReference>
<reference evidence="2 3" key="1">
    <citation type="journal article" date="2011" name="Int. J. Syst. Evol. Microbiol.">
        <title>Allobacillus halotolerans gen. nov., sp. nov. isolated from shrimp paste.</title>
        <authorList>
            <person name="Sheu S.Y."/>
            <person name="Arun A.B."/>
            <person name="Jiang S.R."/>
            <person name="Young C.C."/>
            <person name="Chen W.M."/>
        </authorList>
    </citation>
    <scope>NUCLEOTIDE SEQUENCE [LARGE SCALE GENOMIC DNA]</scope>
    <source>
        <strain evidence="2 3">LMG 24826</strain>
    </source>
</reference>
<keyword evidence="3" id="KW-1185">Reference proteome</keyword>
<organism evidence="2 3">
    <name type="scientific">Allobacillus halotolerans</name>
    <dbReference type="NCBI Taxonomy" id="570278"/>
    <lineage>
        <taxon>Bacteria</taxon>
        <taxon>Bacillati</taxon>
        <taxon>Bacillota</taxon>
        <taxon>Bacilli</taxon>
        <taxon>Bacillales</taxon>
        <taxon>Bacillaceae</taxon>
        <taxon>Allobacillus</taxon>
    </lineage>
</organism>
<comment type="caution">
    <text evidence="2">The sequence shown here is derived from an EMBL/GenBank/DDBJ whole genome shotgun (WGS) entry which is preliminary data.</text>
</comment>
<protein>
    <submittedName>
        <fullName evidence="2">VOC family protein</fullName>
    </submittedName>
</protein>
<sequence>MTHMFKKIDHVQLTAPTGSEYEAREFYAGMLGMEEVKKPESLEANGGVWFRFGEFELHIGIEEPYTPAKKAHPAFEVDQLDEFIALLEEHKVNYTVDDQLPNANRIYLNDPFGNRLEVLEWIEQ</sequence>
<proteinExistence type="predicted"/>
<dbReference type="PANTHER" id="PTHR39175:SF1">
    <property type="entry name" value="FAMILY PROTEIN, PUTATIVE (AFU_ORTHOLOGUE AFUA_3G15060)-RELATED"/>
    <property type="match status" value="1"/>
</dbReference>
<dbReference type="RefSeq" id="WP_216687044.1">
    <property type="nucleotide sequence ID" value="NZ_CAUPKR010000014.1"/>
</dbReference>
<dbReference type="PANTHER" id="PTHR39175">
    <property type="entry name" value="FAMILY PROTEIN, PUTATIVE (AFU_ORTHOLOGUE AFUA_3G15060)-RELATED"/>
    <property type="match status" value="1"/>
</dbReference>
<dbReference type="Proteomes" id="UP000812672">
    <property type="component" value="Unassembled WGS sequence"/>
</dbReference>
<feature type="domain" description="VOC" evidence="1">
    <location>
        <begin position="7"/>
        <end position="121"/>
    </location>
</feature>
<evidence type="ECO:0000259" key="1">
    <source>
        <dbReference type="PROSITE" id="PS51819"/>
    </source>
</evidence>
<dbReference type="InterPro" id="IPR004360">
    <property type="entry name" value="Glyas_Fos-R_dOase_dom"/>
</dbReference>
<evidence type="ECO:0000313" key="2">
    <source>
        <dbReference type="EMBL" id="MBU6080533.1"/>
    </source>
</evidence>
<gene>
    <name evidence="2" type="ORF">KQ486_05840</name>
</gene>
<name>A0ABS6GN70_9BACI</name>
<evidence type="ECO:0000313" key="3">
    <source>
        <dbReference type="Proteomes" id="UP000812672"/>
    </source>
</evidence>